<evidence type="ECO:0000256" key="1">
    <source>
        <dbReference type="SAM" id="MobiDB-lite"/>
    </source>
</evidence>
<feature type="compositionally biased region" description="Basic and acidic residues" evidence="1">
    <location>
        <begin position="151"/>
        <end position="167"/>
    </location>
</feature>
<protein>
    <submittedName>
        <fullName evidence="2">Uncharacterized protein</fullName>
    </submittedName>
</protein>
<dbReference type="PANTHER" id="PTHR21510">
    <property type="entry name" value="AKNA DOMAIN-CONTAINING PROTEIN"/>
    <property type="match status" value="1"/>
</dbReference>
<reference evidence="2 3" key="1">
    <citation type="submission" date="2024-05" db="EMBL/GenBank/DDBJ databases">
        <title>Genome sequencing and assembly of Indian major carp, Cirrhinus mrigala (Hamilton, 1822).</title>
        <authorList>
            <person name="Mohindra V."/>
            <person name="Chowdhury L.M."/>
            <person name="Lal K."/>
            <person name="Jena J.K."/>
        </authorList>
    </citation>
    <scope>NUCLEOTIDE SEQUENCE [LARGE SCALE GENOMIC DNA]</scope>
    <source>
        <strain evidence="2">CM1030</strain>
        <tissue evidence="2">Blood</tissue>
    </source>
</reference>
<evidence type="ECO:0000313" key="2">
    <source>
        <dbReference type="EMBL" id="KAL0163051.1"/>
    </source>
</evidence>
<evidence type="ECO:0000313" key="3">
    <source>
        <dbReference type="Proteomes" id="UP001529510"/>
    </source>
</evidence>
<sequence>DLEGQIFRSGMRLEELKEWLEQAEPNQPVFKPTSTPLPPSDVLSVSMLETESLPESPLSAVHPETCVGVEVSSVSGESDADREEEEILPFLLHPLYDKHQRVEKDFSKLVDCYQSFKELPGMMDPTVTLKSQDLLDFGGSAAPGKTSVTDRQQHRTVNERETTKCAQ</sequence>
<proteinExistence type="predicted"/>
<dbReference type="PANTHER" id="PTHR21510:SF15">
    <property type="entry name" value="MICROTUBULE ORGANIZATION PROTEIN AKNA"/>
    <property type="match status" value="1"/>
</dbReference>
<dbReference type="Proteomes" id="UP001529510">
    <property type="component" value="Unassembled WGS sequence"/>
</dbReference>
<dbReference type="EMBL" id="JAMKFB020000021">
    <property type="protein sequence ID" value="KAL0163051.1"/>
    <property type="molecule type" value="Genomic_DNA"/>
</dbReference>
<feature type="non-terminal residue" evidence="2">
    <location>
        <position position="167"/>
    </location>
</feature>
<gene>
    <name evidence="2" type="ORF">M9458_042447</name>
</gene>
<accession>A0ABD0NPE1</accession>
<feature type="non-terminal residue" evidence="2">
    <location>
        <position position="1"/>
    </location>
</feature>
<name>A0ABD0NPE1_CIRMR</name>
<organism evidence="2 3">
    <name type="scientific">Cirrhinus mrigala</name>
    <name type="common">Mrigala</name>
    <dbReference type="NCBI Taxonomy" id="683832"/>
    <lineage>
        <taxon>Eukaryota</taxon>
        <taxon>Metazoa</taxon>
        <taxon>Chordata</taxon>
        <taxon>Craniata</taxon>
        <taxon>Vertebrata</taxon>
        <taxon>Euteleostomi</taxon>
        <taxon>Actinopterygii</taxon>
        <taxon>Neopterygii</taxon>
        <taxon>Teleostei</taxon>
        <taxon>Ostariophysi</taxon>
        <taxon>Cypriniformes</taxon>
        <taxon>Cyprinidae</taxon>
        <taxon>Labeoninae</taxon>
        <taxon>Labeonini</taxon>
        <taxon>Cirrhinus</taxon>
    </lineage>
</organism>
<keyword evidence="3" id="KW-1185">Reference proteome</keyword>
<comment type="caution">
    <text evidence="2">The sequence shown here is derived from an EMBL/GenBank/DDBJ whole genome shotgun (WGS) entry which is preliminary data.</text>
</comment>
<dbReference type="InterPro" id="IPR052655">
    <property type="entry name" value="AKNA_Centrosome-Trans_reg"/>
</dbReference>
<feature type="region of interest" description="Disordered" evidence="1">
    <location>
        <begin position="136"/>
        <end position="167"/>
    </location>
</feature>
<dbReference type="AlphaFoldDB" id="A0ABD0NPE1"/>